<dbReference type="Proteomes" id="UP000523279">
    <property type="component" value="Unassembled WGS sequence"/>
</dbReference>
<dbReference type="EMBL" id="VWZP01010573">
    <property type="protein sequence ID" value="NXH50480.1"/>
    <property type="molecule type" value="Genomic_DNA"/>
</dbReference>
<protein>
    <submittedName>
        <fullName evidence="1">VAS1 ATPase</fullName>
    </submittedName>
</protein>
<reference evidence="1 2" key="1">
    <citation type="submission" date="2019-09" db="EMBL/GenBank/DDBJ databases">
        <title>Bird 10,000 Genomes (B10K) Project - Family phase.</title>
        <authorList>
            <person name="Zhang G."/>
        </authorList>
    </citation>
    <scope>NUCLEOTIDE SEQUENCE [LARGE SCALE GENOMIC DNA]</scope>
    <source>
        <strain evidence="1">B10K-DU-001-34</strain>
        <tissue evidence="1">Muscle</tissue>
    </source>
</reference>
<evidence type="ECO:0000313" key="2">
    <source>
        <dbReference type="Proteomes" id="UP000523279"/>
    </source>
</evidence>
<feature type="non-terminal residue" evidence="1">
    <location>
        <position position="1"/>
    </location>
</feature>
<sequence>GDLGCPGVIWGPCPLSRALWPPLAAPGGRVLSGPELQQLLEPGLRQGPPTVLLFLQDQWGLGLFGVIWDILSLPFSQGALGSAGSALTVPSLAADAAAALPLTLQRALGAPP</sequence>
<feature type="non-terminal residue" evidence="1">
    <location>
        <position position="112"/>
    </location>
</feature>
<gene>
    <name evidence="1" type="primary">Atp6ap1_0</name>
    <name evidence="1" type="ORF">DICEXI_R15159</name>
</gene>
<keyword evidence="2" id="KW-1185">Reference proteome</keyword>
<name>A0A7K9KJW9_9PASE</name>
<dbReference type="AlphaFoldDB" id="A0A7K9KJW9"/>
<evidence type="ECO:0000313" key="1">
    <source>
        <dbReference type="EMBL" id="NXH50480.1"/>
    </source>
</evidence>
<accession>A0A7K9KJW9</accession>
<comment type="caution">
    <text evidence="1">The sequence shown here is derived from an EMBL/GenBank/DDBJ whole genome shotgun (WGS) entry which is preliminary data.</text>
</comment>
<organism evidence="1 2">
    <name type="scientific">Dicaeum eximium</name>
    <dbReference type="NCBI Taxonomy" id="667154"/>
    <lineage>
        <taxon>Eukaryota</taxon>
        <taxon>Metazoa</taxon>
        <taxon>Chordata</taxon>
        <taxon>Craniata</taxon>
        <taxon>Vertebrata</taxon>
        <taxon>Euteleostomi</taxon>
        <taxon>Archelosauria</taxon>
        <taxon>Archosauria</taxon>
        <taxon>Dinosauria</taxon>
        <taxon>Saurischia</taxon>
        <taxon>Theropoda</taxon>
        <taxon>Coelurosauria</taxon>
        <taxon>Aves</taxon>
        <taxon>Neognathae</taxon>
        <taxon>Neoaves</taxon>
        <taxon>Telluraves</taxon>
        <taxon>Australaves</taxon>
        <taxon>Passeriformes</taxon>
        <taxon>Passeroidea</taxon>
        <taxon>Dicaeidae</taxon>
        <taxon>Dicaeum</taxon>
    </lineage>
</organism>
<proteinExistence type="predicted"/>